<protein>
    <submittedName>
        <fullName evidence="5">GPP34 family phosphoprotein</fullName>
    </submittedName>
</protein>
<dbReference type="Pfam" id="PF05719">
    <property type="entry name" value="GPP34"/>
    <property type="match status" value="1"/>
</dbReference>
<dbReference type="Proteomes" id="UP001064879">
    <property type="component" value="Chromosome"/>
</dbReference>
<accession>A0ABY5SU04</accession>
<dbReference type="Gene3D" id="1.10.3630.10">
    <property type="entry name" value="yeast vps74-n-term truncation variant domain like"/>
    <property type="match status" value="1"/>
</dbReference>
<evidence type="ECO:0000256" key="2">
    <source>
        <dbReference type="ARBA" id="ARBA00023034"/>
    </source>
</evidence>
<keyword evidence="6" id="KW-1185">Reference proteome</keyword>
<evidence type="ECO:0000256" key="4">
    <source>
        <dbReference type="ARBA" id="ARBA00023136"/>
    </source>
</evidence>
<keyword evidence="3" id="KW-0446">Lipid-binding</keyword>
<sequence length="237" mass="25255">MSPTAAPDDRLLIAEEVMLLMLPDDGKVGSALENARYPLTGALLVELAARGYVDVREERKTTYVRASGHGSAGLPDDGLLADALTALGDKEHKVSRFVENEFPKIAEAVLERLADRGIVAKETTKSLWVFTTTQWPQKDSRPEEALRSDITDVLEGRADPDERTGAIIALLSAAGVLGSLRPPLPWNKESRKRAEAIASANWGSAAVSAAVESVTYAVTAAVTAVFVATTATTVINT</sequence>
<comment type="subcellular location">
    <subcellularLocation>
        <location evidence="1">Golgi apparatus membrane</location>
        <topology evidence="1">Peripheral membrane protein</topology>
        <orientation evidence="1">Cytoplasmic side</orientation>
    </subcellularLocation>
</comment>
<dbReference type="InterPro" id="IPR008628">
    <property type="entry name" value="GPP34-like"/>
</dbReference>
<evidence type="ECO:0000256" key="1">
    <source>
        <dbReference type="ARBA" id="ARBA00004255"/>
    </source>
</evidence>
<organism evidence="5 6">
    <name type="scientific">Brevibacterium spongiae</name>
    <dbReference type="NCBI Taxonomy" id="2909672"/>
    <lineage>
        <taxon>Bacteria</taxon>
        <taxon>Bacillati</taxon>
        <taxon>Actinomycetota</taxon>
        <taxon>Actinomycetes</taxon>
        <taxon>Micrococcales</taxon>
        <taxon>Brevibacteriaceae</taxon>
        <taxon>Brevibacterium</taxon>
    </lineage>
</organism>
<dbReference type="EMBL" id="CP093443">
    <property type="protein sequence ID" value="UVI36586.1"/>
    <property type="molecule type" value="Genomic_DNA"/>
</dbReference>
<evidence type="ECO:0000313" key="5">
    <source>
        <dbReference type="EMBL" id="UVI36586.1"/>
    </source>
</evidence>
<reference evidence="5" key="1">
    <citation type="submission" date="2022-03" db="EMBL/GenBank/DDBJ databases">
        <title>Brevibacterium spongiae sp. nov., isolated from marine sponge.</title>
        <authorList>
            <person name="Li Z."/>
            <person name="Zhang M."/>
        </authorList>
    </citation>
    <scope>NUCLEOTIDE SEQUENCE</scope>
    <source>
        <strain evidence="5">WHS-Z9</strain>
    </source>
</reference>
<keyword evidence="4" id="KW-0472">Membrane</keyword>
<evidence type="ECO:0000256" key="3">
    <source>
        <dbReference type="ARBA" id="ARBA00023121"/>
    </source>
</evidence>
<name>A0ABY5SU04_9MICO</name>
<gene>
    <name evidence="5" type="ORF">L1F31_02660</name>
</gene>
<keyword evidence="2" id="KW-0333">Golgi apparatus</keyword>
<dbReference type="InterPro" id="IPR038261">
    <property type="entry name" value="GPP34-like_sf"/>
</dbReference>
<proteinExistence type="predicted"/>
<evidence type="ECO:0000313" key="6">
    <source>
        <dbReference type="Proteomes" id="UP001064879"/>
    </source>
</evidence>
<dbReference type="RefSeq" id="WP_265419154.1">
    <property type="nucleotide sequence ID" value="NZ_CP093443.1"/>
</dbReference>